<feature type="compositionally biased region" description="Low complexity" evidence="4">
    <location>
        <begin position="30"/>
        <end position="41"/>
    </location>
</feature>
<organism evidence="6 7">
    <name type="scientific">Jaapia argillacea MUCL 33604</name>
    <dbReference type="NCBI Taxonomy" id="933084"/>
    <lineage>
        <taxon>Eukaryota</taxon>
        <taxon>Fungi</taxon>
        <taxon>Dikarya</taxon>
        <taxon>Basidiomycota</taxon>
        <taxon>Agaricomycotina</taxon>
        <taxon>Agaricomycetes</taxon>
        <taxon>Agaricomycetidae</taxon>
        <taxon>Jaapiales</taxon>
        <taxon>Jaapiaceae</taxon>
        <taxon>Jaapia</taxon>
    </lineage>
</organism>
<evidence type="ECO:0000256" key="4">
    <source>
        <dbReference type="SAM" id="MobiDB-lite"/>
    </source>
</evidence>
<evidence type="ECO:0000256" key="3">
    <source>
        <dbReference type="RuleBase" id="RU367140"/>
    </source>
</evidence>
<evidence type="ECO:0000256" key="2">
    <source>
        <dbReference type="ARBA" id="ARBA00022160"/>
    </source>
</evidence>
<comment type="function">
    <text evidence="3">Involved in pre-mRNA splicing.</text>
</comment>
<dbReference type="FunCoup" id="A0A067QEQ6">
    <property type="interactions" value="797"/>
</dbReference>
<comment type="subcellular location">
    <subcellularLocation>
        <location evidence="3">Nucleus</location>
    </subcellularLocation>
</comment>
<dbReference type="InterPro" id="IPR017862">
    <property type="entry name" value="SKI-int_prot_SKIP"/>
</dbReference>
<feature type="compositionally biased region" description="Pro residues" evidence="4">
    <location>
        <begin position="235"/>
        <end position="246"/>
    </location>
</feature>
<evidence type="ECO:0000313" key="7">
    <source>
        <dbReference type="Proteomes" id="UP000027265"/>
    </source>
</evidence>
<protein>
    <recommendedName>
        <fullName evidence="2 3">Pre-mRNA-processing protein 45</fullName>
    </recommendedName>
</protein>
<evidence type="ECO:0000256" key="1">
    <source>
        <dbReference type="ARBA" id="ARBA00010197"/>
    </source>
</evidence>
<proteinExistence type="inferred from homology"/>
<feature type="region of interest" description="Disordered" evidence="4">
    <location>
        <begin position="513"/>
        <end position="555"/>
    </location>
</feature>
<dbReference type="EMBL" id="KL197713">
    <property type="protein sequence ID" value="KDQ61101.1"/>
    <property type="molecule type" value="Genomic_DNA"/>
</dbReference>
<keyword evidence="3" id="KW-0508">mRNA splicing</keyword>
<dbReference type="HOGENOM" id="CLU_006601_2_0_1"/>
<gene>
    <name evidence="6" type="ORF">JAAARDRAFT_124806</name>
</gene>
<comment type="similarity">
    <text evidence="1 3">Belongs to the SNW family.</text>
</comment>
<keyword evidence="3" id="KW-0507">mRNA processing</keyword>
<feature type="compositionally biased region" description="Basic and acidic residues" evidence="4">
    <location>
        <begin position="396"/>
        <end position="427"/>
    </location>
</feature>
<keyword evidence="7" id="KW-1185">Reference proteome</keyword>
<keyword evidence="3" id="KW-0747">Spliceosome</keyword>
<dbReference type="GO" id="GO:0005681">
    <property type="term" value="C:spliceosomal complex"/>
    <property type="evidence" value="ECO:0007669"/>
    <property type="project" value="UniProtKB-UniRule"/>
</dbReference>
<dbReference type="Pfam" id="PF02731">
    <property type="entry name" value="SKIP_SNW"/>
    <property type="match status" value="1"/>
</dbReference>
<dbReference type="GO" id="GO:0000398">
    <property type="term" value="P:mRNA splicing, via spliceosome"/>
    <property type="evidence" value="ECO:0007669"/>
    <property type="project" value="InterPro"/>
</dbReference>
<feature type="region of interest" description="Disordered" evidence="4">
    <location>
        <begin position="345"/>
        <end position="442"/>
    </location>
</feature>
<dbReference type="STRING" id="933084.A0A067QEQ6"/>
<accession>A0A067QEQ6</accession>
<sequence length="603" mass="66226">MAALAAALPAPVHASSLSDDEDEQTYVGPSHSQAQSSSSAAPVFARVVIPPYGQRKGWKPKSQEDFGDGGSYPECHVAQYPLELGRKKTAAGNTLALQVDSEGNVRYDVIAHQGQTPSKHIQSQFKDLIPLQSRSDLSDSSRTLERPSEDEVQATTDKTRAALEKLVNGKIKSAQPKNVPDSQGKTSFVRYTPGQQLQVQNGGGQGGLKQRIIKMTEVVEDPLEPPRFKHKKIPRGPPTPPPPVLRSPPRKATAQEQKEWMIPPCISNWKNNKGFTIPLDKRLAADGRGLQDIHINDNFAKFSESLFIADRHAREEVRQRALMQQKLAQKEKEQKEENLRLLAQRAREERGGVPSSSGRPTAAPTAESKAAMKSTLAGYGSGSDSGSGDESEDEDGGKGDGSDDEEAAKIRDQMRQEKRRERERELRMSNMGAEQRAKHFARVQNRDISEKIALGLAKPTLSKESMLDSRLFNQESLSGSFADDDQYNLYDRPLFHGSTAAAAIYKARGNIEEGNEESFGGGTEEGIGKALDNDRFGLGQGRFEGAGEQEVREGPVQFEKDVGDVFGLDKFLDEAKGGRKRGLDVDASGSRKRQQLNREAEKE</sequence>
<dbReference type="PANTHER" id="PTHR12096">
    <property type="entry name" value="NUCLEAR PROTEIN SKIP-RELATED"/>
    <property type="match status" value="1"/>
</dbReference>
<evidence type="ECO:0000259" key="5">
    <source>
        <dbReference type="Pfam" id="PF02731"/>
    </source>
</evidence>
<name>A0A067QEQ6_9AGAM</name>
<reference evidence="7" key="1">
    <citation type="journal article" date="2014" name="Proc. Natl. Acad. Sci. U.S.A.">
        <title>Extensive sampling of basidiomycete genomes demonstrates inadequacy of the white-rot/brown-rot paradigm for wood decay fungi.</title>
        <authorList>
            <person name="Riley R."/>
            <person name="Salamov A.A."/>
            <person name="Brown D.W."/>
            <person name="Nagy L.G."/>
            <person name="Floudas D."/>
            <person name="Held B.W."/>
            <person name="Levasseur A."/>
            <person name="Lombard V."/>
            <person name="Morin E."/>
            <person name="Otillar R."/>
            <person name="Lindquist E.A."/>
            <person name="Sun H."/>
            <person name="LaButti K.M."/>
            <person name="Schmutz J."/>
            <person name="Jabbour D."/>
            <person name="Luo H."/>
            <person name="Baker S.E."/>
            <person name="Pisabarro A.G."/>
            <person name="Walton J.D."/>
            <person name="Blanchette R.A."/>
            <person name="Henrissat B."/>
            <person name="Martin F."/>
            <person name="Cullen D."/>
            <person name="Hibbett D.S."/>
            <person name="Grigoriev I.V."/>
        </authorList>
    </citation>
    <scope>NUCLEOTIDE SEQUENCE [LARGE SCALE GENOMIC DNA]</scope>
    <source>
        <strain evidence="7">MUCL 33604</strain>
    </source>
</reference>
<feature type="region of interest" description="Disordered" evidence="4">
    <location>
        <begin position="577"/>
        <end position="603"/>
    </location>
</feature>
<feature type="domain" description="SKI-interacting protein SKIP SNW" evidence="5">
    <location>
        <begin position="188"/>
        <end position="350"/>
    </location>
</feature>
<keyword evidence="3" id="KW-0539">Nucleus</keyword>
<dbReference type="InterPro" id="IPR004015">
    <property type="entry name" value="SKI-int_prot_SKIP_SNW-dom"/>
</dbReference>
<dbReference type="OrthoDB" id="666364at2759"/>
<feature type="compositionally biased region" description="Low complexity" evidence="4">
    <location>
        <begin position="1"/>
        <end position="11"/>
    </location>
</feature>
<feature type="compositionally biased region" description="Basic and acidic residues" evidence="4">
    <location>
        <begin position="136"/>
        <end position="149"/>
    </location>
</feature>
<comment type="subunit">
    <text evidence="3">Associated with the spliceosome.</text>
</comment>
<feature type="region of interest" description="Disordered" evidence="4">
    <location>
        <begin position="1"/>
        <end position="42"/>
    </location>
</feature>
<dbReference type="Proteomes" id="UP000027265">
    <property type="component" value="Unassembled WGS sequence"/>
</dbReference>
<feature type="region of interest" description="Disordered" evidence="4">
    <location>
        <begin position="130"/>
        <end position="157"/>
    </location>
</feature>
<dbReference type="AlphaFoldDB" id="A0A067QEQ6"/>
<evidence type="ECO:0000313" key="6">
    <source>
        <dbReference type="EMBL" id="KDQ61101.1"/>
    </source>
</evidence>
<feature type="region of interest" description="Disordered" evidence="4">
    <location>
        <begin position="220"/>
        <end position="256"/>
    </location>
</feature>
<dbReference type="InParanoid" id="A0A067QEQ6"/>